<dbReference type="InterPro" id="IPR050682">
    <property type="entry name" value="ModA/WtpA"/>
</dbReference>
<reference evidence="8 9" key="1">
    <citation type="submission" date="2018-01" db="EMBL/GenBank/DDBJ databases">
        <title>Whole genome sequencing of Histamine producing bacteria.</title>
        <authorList>
            <person name="Butler K."/>
        </authorList>
    </citation>
    <scope>NUCLEOTIDE SEQUENCE [LARGE SCALE GENOMIC DNA]</scope>
    <source>
        <strain evidence="8 9">DSM 24669</strain>
    </source>
</reference>
<organism evidence="8 9">
    <name type="scientific">Photobacterium swingsii</name>
    <dbReference type="NCBI Taxonomy" id="680026"/>
    <lineage>
        <taxon>Bacteria</taxon>
        <taxon>Pseudomonadati</taxon>
        <taxon>Pseudomonadota</taxon>
        <taxon>Gammaproteobacteria</taxon>
        <taxon>Vibrionales</taxon>
        <taxon>Vibrionaceae</taxon>
        <taxon>Photobacterium</taxon>
    </lineage>
</organism>
<dbReference type="GO" id="GO:0046872">
    <property type="term" value="F:metal ion binding"/>
    <property type="evidence" value="ECO:0007669"/>
    <property type="project" value="UniProtKB-KW"/>
</dbReference>
<feature type="chain" id="PRO_5030009163" evidence="7">
    <location>
        <begin position="30"/>
        <end position="264"/>
    </location>
</feature>
<dbReference type="NCBIfam" id="TIGR01256">
    <property type="entry name" value="modA"/>
    <property type="match status" value="1"/>
</dbReference>
<dbReference type="EMBL" id="PYLZ01000003">
    <property type="protein sequence ID" value="PSW25541.1"/>
    <property type="molecule type" value="Genomic_DNA"/>
</dbReference>
<evidence type="ECO:0000256" key="1">
    <source>
        <dbReference type="ARBA" id="ARBA00009175"/>
    </source>
</evidence>
<dbReference type="GO" id="GO:1901359">
    <property type="term" value="F:tungstate binding"/>
    <property type="evidence" value="ECO:0007669"/>
    <property type="project" value="UniProtKB-ARBA"/>
</dbReference>
<evidence type="ECO:0000256" key="4">
    <source>
        <dbReference type="ARBA" id="ARBA00022729"/>
    </source>
</evidence>
<protein>
    <submittedName>
        <fullName evidence="8">Molybdate ABC transporter substrate-binding protein</fullName>
    </submittedName>
</protein>
<proteinExistence type="inferred from homology"/>
<dbReference type="Gene3D" id="3.40.190.10">
    <property type="entry name" value="Periplasmic binding protein-like II"/>
    <property type="match status" value="2"/>
</dbReference>
<gene>
    <name evidence="8" type="ORF">C9I94_07820</name>
</gene>
<evidence type="ECO:0000256" key="2">
    <source>
        <dbReference type="ARBA" id="ARBA00022505"/>
    </source>
</evidence>
<dbReference type="CDD" id="cd13536">
    <property type="entry name" value="PBP2_EcModA"/>
    <property type="match status" value="1"/>
</dbReference>
<dbReference type="OrthoDB" id="9785015at2"/>
<dbReference type="PIRSF" id="PIRSF004846">
    <property type="entry name" value="ModA"/>
    <property type="match status" value="1"/>
</dbReference>
<keyword evidence="3 6" id="KW-0479">Metal-binding</keyword>
<dbReference type="PANTHER" id="PTHR30632:SF17">
    <property type="entry name" value="MOLYBDATE-BINDING PROTEIN MODA"/>
    <property type="match status" value="1"/>
</dbReference>
<keyword evidence="4 7" id="KW-0732">Signal</keyword>
<feature type="binding site" evidence="6">
    <location>
        <position position="198"/>
    </location>
    <ligand>
        <name>molybdate</name>
        <dbReference type="ChEBI" id="CHEBI:36264"/>
    </ligand>
</feature>
<evidence type="ECO:0000256" key="5">
    <source>
        <dbReference type="ARBA" id="ARBA00062515"/>
    </source>
</evidence>
<dbReference type="GO" id="GO:0030973">
    <property type="term" value="F:molybdate ion binding"/>
    <property type="evidence" value="ECO:0007669"/>
    <property type="project" value="TreeGrafter"/>
</dbReference>
<dbReference type="GO" id="GO:0030288">
    <property type="term" value="C:outer membrane-bounded periplasmic space"/>
    <property type="evidence" value="ECO:0007669"/>
    <property type="project" value="TreeGrafter"/>
</dbReference>
<evidence type="ECO:0000256" key="6">
    <source>
        <dbReference type="PIRSR" id="PIRSR004846-1"/>
    </source>
</evidence>
<evidence type="ECO:0000313" key="8">
    <source>
        <dbReference type="EMBL" id="PSW25541.1"/>
    </source>
</evidence>
<evidence type="ECO:0000256" key="3">
    <source>
        <dbReference type="ARBA" id="ARBA00022723"/>
    </source>
</evidence>
<comment type="caution">
    <text evidence="8">The sequence shown here is derived from an EMBL/GenBank/DDBJ whole genome shotgun (WGS) entry which is preliminary data.</text>
</comment>
<evidence type="ECO:0000313" key="9">
    <source>
        <dbReference type="Proteomes" id="UP000240481"/>
    </source>
</evidence>
<dbReference type="GO" id="GO:0015689">
    <property type="term" value="P:molybdate ion transport"/>
    <property type="evidence" value="ECO:0007669"/>
    <property type="project" value="InterPro"/>
</dbReference>
<feature type="binding site" evidence="6">
    <location>
        <position position="180"/>
    </location>
    <ligand>
        <name>molybdate</name>
        <dbReference type="ChEBI" id="CHEBI:36264"/>
    </ligand>
</feature>
<feature type="binding site" evidence="6">
    <location>
        <position position="153"/>
    </location>
    <ligand>
        <name>molybdate</name>
        <dbReference type="ChEBI" id="CHEBI:36264"/>
    </ligand>
</feature>
<dbReference type="STRING" id="680026.AB733_03905"/>
<evidence type="ECO:0000256" key="7">
    <source>
        <dbReference type="SAM" id="SignalP"/>
    </source>
</evidence>
<comment type="similarity">
    <text evidence="1">Belongs to the bacterial solute-binding protein ModA family.</text>
</comment>
<feature type="binding site" evidence="6">
    <location>
        <position position="67"/>
    </location>
    <ligand>
        <name>molybdate</name>
        <dbReference type="ChEBI" id="CHEBI:36264"/>
    </ligand>
</feature>
<dbReference type="FunFam" id="3.40.190.10:FF:000035">
    <property type="entry name" value="Molybdate ABC transporter substrate-binding protein"/>
    <property type="match status" value="1"/>
</dbReference>
<dbReference type="AlphaFoldDB" id="A0A0J8VEL1"/>
<feature type="binding site" evidence="6">
    <location>
        <position position="40"/>
    </location>
    <ligand>
        <name>molybdate</name>
        <dbReference type="ChEBI" id="CHEBI:36264"/>
    </ligand>
</feature>
<dbReference type="InterPro" id="IPR005950">
    <property type="entry name" value="ModA"/>
</dbReference>
<feature type="signal peptide" evidence="7">
    <location>
        <begin position="1"/>
        <end position="29"/>
    </location>
</feature>
<accession>A0A0J8VEL1</accession>
<dbReference type="PANTHER" id="PTHR30632">
    <property type="entry name" value="MOLYBDATE-BINDING PERIPLASMIC PROTEIN"/>
    <property type="match status" value="1"/>
</dbReference>
<comment type="subunit">
    <text evidence="5">The complex is composed of two ATP-binding proteins (ModC), two transmembrane proteins (ModB) and a solute-binding protein (ModA).</text>
</comment>
<dbReference type="Proteomes" id="UP000240481">
    <property type="component" value="Unassembled WGS sequence"/>
</dbReference>
<keyword evidence="2 6" id="KW-0500">Molybdenum</keyword>
<dbReference type="SUPFAM" id="SSF53850">
    <property type="entry name" value="Periplasmic binding protein-like II"/>
    <property type="match status" value="1"/>
</dbReference>
<name>A0A0J8VEL1_9GAMM</name>
<dbReference type="Pfam" id="PF13531">
    <property type="entry name" value="SBP_bac_11"/>
    <property type="match status" value="1"/>
</dbReference>
<sequence>MMSLIIMMKKNLAWLVCGVSLIASQYTYAAESVTIFAASSLTNAVTELSERYQQQSDVNSRLSFASSSALARQISQGAPADIYISANVKWMDYLQTQQVIENESRKPLLKNSLVMVAPLSYPKDTVTPSASWNLAAALMDTRMAVGDPNHVPAGRYAKQALENLGIWQAAKSHLARANNVRSALVLVERGESNLGVVYKTDAKISNKVKIVAELPDSSHTPIRYPMAIVKGKATPAVQDYYVFLQSEEAKTVFEKYGFEVVSAN</sequence>
<keyword evidence="9" id="KW-1185">Reference proteome</keyword>
<dbReference type="NCBIfam" id="NF007958">
    <property type="entry name" value="PRK10677.1"/>
    <property type="match status" value="1"/>
</dbReference>